<comment type="caution">
    <text evidence="2">The sequence shown here is derived from an EMBL/GenBank/DDBJ whole genome shotgun (WGS) entry which is preliminary data.</text>
</comment>
<keyword evidence="3" id="KW-1185">Reference proteome</keyword>
<keyword evidence="1" id="KW-0472">Membrane</keyword>
<accession>A0A1J6HMN0</accession>
<sequence>MRDARTKSRFRILIICYVVSLIVVAIETQYFPAQVSDELSVVYAKEAIQPLVSSPAIFLVLSVIALVAIVAPPAALFFFRKWGRWSGLCATAVMFVALPFLGPSLTSGFGTAVSQLSAMLWGAILALAYFSSVSSEFR</sequence>
<keyword evidence="1" id="KW-0812">Transmembrane</keyword>
<feature type="transmembrane region" description="Helical" evidence="1">
    <location>
        <begin position="108"/>
        <end position="130"/>
    </location>
</feature>
<dbReference type="AlphaFoldDB" id="A0A1J6HMN0"/>
<protein>
    <submittedName>
        <fullName evidence="2">Uncharacterized protein</fullName>
    </submittedName>
</protein>
<keyword evidence="1" id="KW-1133">Transmembrane helix</keyword>
<evidence type="ECO:0000256" key="1">
    <source>
        <dbReference type="SAM" id="Phobius"/>
    </source>
</evidence>
<reference evidence="2 3" key="1">
    <citation type="submission" date="2016-10" db="EMBL/GenBank/DDBJ databases">
        <title>The Draft Genome Sequence of the Potato Rhizosphere Bacteria Ochrobactrum sp. IPA7.2.</title>
        <authorList>
            <person name="Gogoleva N.E."/>
            <person name="Khlopko Y.A."/>
            <person name="Burygin G.L."/>
            <person name="Plotnikov A.O."/>
        </authorList>
    </citation>
    <scope>NUCLEOTIDE SEQUENCE [LARGE SCALE GENOMIC DNA]</scope>
    <source>
        <strain evidence="2 3">IPA7.2</strain>
    </source>
</reference>
<proteinExistence type="predicted"/>
<evidence type="ECO:0000313" key="3">
    <source>
        <dbReference type="Proteomes" id="UP000182985"/>
    </source>
</evidence>
<name>A0A1J6HMN0_9HYPH</name>
<dbReference type="Proteomes" id="UP000182985">
    <property type="component" value="Unassembled WGS sequence"/>
</dbReference>
<dbReference type="EMBL" id="MOEC01000005">
    <property type="protein sequence ID" value="OIS94245.1"/>
    <property type="molecule type" value="Genomic_DNA"/>
</dbReference>
<feature type="transmembrane region" description="Helical" evidence="1">
    <location>
        <begin position="85"/>
        <end position="102"/>
    </location>
</feature>
<gene>
    <name evidence="2" type="ORF">BLA27_06950</name>
</gene>
<feature type="transmembrane region" description="Helical" evidence="1">
    <location>
        <begin position="51"/>
        <end position="78"/>
    </location>
</feature>
<evidence type="ECO:0000313" key="2">
    <source>
        <dbReference type="EMBL" id="OIS94245.1"/>
    </source>
</evidence>
<organism evidence="2 3">
    <name type="scientific">Brucella cytisi</name>
    <dbReference type="NCBI Taxonomy" id="407152"/>
    <lineage>
        <taxon>Bacteria</taxon>
        <taxon>Pseudomonadati</taxon>
        <taxon>Pseudomonadota</taxon>
        <taxon>Alphaproteobacteria</taxon>
        <taxon>Hyphomicrobiales</taxon>
        <taxon>Brucellaceae</taxon>
        <taxon>Brucella/Ochrobactrum group</taxon>
        <taxon>Brucella</taxon>
    </lineage>
</organism>
<feature type="transmembrane region" description="Helical" evidence="1">
    <location>
        <begin position="12"/>
        <end position="31"/>
    </location>
</feature>